<dbReference type="InterPro" id="IPR000719">
    <property type="entry name" value="Prot_kinase_dom"/>
</dbReference>
<dbReference type="EMBL" id="BAAARW010000011">
    <property type="protein sequence ID" value="GAA2416566.1"/>
    <property type="molecule type" value="Genomic_DNA"/>
</dbReference>
<dbReference type="SUPFAM" id="SSF56112">
    <property type="entry name" value="Protein kinase-like (PK-like)"/>
    <property type="match status" value="1"/>
</dbReference>
<evidence type="ECO:0000256" key="6">
    <source>
        <dbReference type="ARBA" id="ARBA00022840"/>
    </source>
</evidence>
<sequence length="523" mass="56115">MTDWQVRGFREVRELGRGGQGRVVLARHAKAGTPVAIKYLPAEAGPGSRARFRHESQMLGRVTNPHVARLYRLVENEHGIAIVMEAVNGVPLTDVLRHHETLEPEAALTVLKGSLLGLAAAHNAGVVHRDYKPANVIVPSDGRSKLIDFGVAVWSGEGSLAGTPYYMAPEQWRGDPASPATDVYAATCVFFECITGHRPYPPGDRAAIRAGHLSAPVPVEDVPEKLRSLVAKGMAKDPAERPESAKAFVAELEDIARDTYGPEWETRGVRALAGGVIALAALFPLTAAGLASTGGAATATAGTTGVLSALGTKAGVAVAGTAVATATVGGGVGVYQAVRPEPVERPMAATASPTPPGKRLDLGDFSIIAPMSWRIEREGGRLPGHWIRLPGRCTPATEYRAKLCPQVQVLGKQWIDPPVDARIESYQPAYAWHPGTDPSHDCPPRPSIGAARGVRLLKESVVKVGDRTAEYREWRMECNDFSPRGSNVFFVQRLWYLPQSKILIVDEWNAPGLAQILARAKWT</sequence>
<dbReference type="Pfam" id="PF00069">
    <property type="entry name" value="Pkinase"/>
    <property type="match status" value="1"/>
</dbReference>
<gene>
    <name evidence="8" type="ORF">GCM10010191_28730</name>
</gene>
<keyword evidence="6" id="KW-0067">ATP-binding</keyword>
<organism evidence="8 9">
    <name type="scientific">Actinomadura vinacea</name>
    <dbReference type="NCBI Taxonomy" id="115336"/>
    <lineage>
        <taxon>Bacteria</taxon>
        <taxon>Bacillati</taxon>
        <taxon>Actinomycetota</taxon>
        <taxon>Actinomycetes</taxon>
        <taxon>Streptosporangiales</taxon>
        <taxon>Thermomonosporaceae</taxon>
        <taxon>Actinomadura</taxon>
    </lineage>
</organism>
<dbReference type="CDD" id="cd14014">
    <property type="entry name" value="STKc_PknB_like"/>
    <property type="match status" value="1"/>
</dbReference>
<keyword evidence="2" id="KW-0723">Serine/threonine-protein kinase</keyword>
<evidence type="ECO:0000256" key="5">
    <source>
        <dbReference type="ARBA" id="ARBA00022777"/>
    </source>
</evidence>
<evidence type="ECO:0000256" key="4">
    <source>
        <dbReference type="ARBA" id="ARBA00022741"/>
    </source>
</evidence>
<evidence type="ECO:0000313" key="8">
    <source>
        <dbReference type="EMBL" id="GAA2416566.1"/>
    </source>
</evidence>
<accession>A0ABN3IXD1</accession>
<feature type="domain" description="Protein kinase" evidence="7">
    <location>
        <begin position="9"/>
        <end position="255"/>
    </location>
</feature>
<dbReference type="Proteomes" id="UP001501231">
    <property type="component" value="Unassembled WGS sequence"/>
</dbReference>
<comment type="caution">
    <text evidence="8">The sequence shown here is derived from an EMBL/GenBank/DDBJ whole genome shotgun (WGS) entry which is preliminary data.</text>
</comment>
<evidence type="ECO:0000256" key="1">
    <source>
        <dbReference type="ARBA" id="ARBA00012513"/>
    </source>
</evidence>
<dbReference type="RefSeq" id="WP_344589420.1">
    <property type="nucleotide sequence ID" value="NZ_BAAARW010000011.1"/>
</dbReference>
<proteinExistence type="predicted"/>
<dbReference type="Gene3D" id="1.10.510.10">
    <property type="entry name" value="Transferase(Phosphotransferase) domain 1"/>
    <property type="match status" value="1"/>
</dbReference>
<dbReference type="PROSITE" id="PS50011">
    <property type="entry name" value="PROTEIN_KINASE_DOM"/>
    <property type="match status" value="1"/>
</dbReference>
<dbReference type="EC" id="2.7.11.1" evidence="1"/>
<evidence type="ECO:0000256" key="3">
    <source>
        <dbReference type="ARBA" id="ARBA00022679"/>
    </source>
</evidence>
<dbReference type="PANTHER" id="PTHR43289:SF6">
    <property type="entry name" value="SERINE_THREONINE-PROTEIN KINASE NEKL-3"/>
    <property type="match status" value="1"/>
</dbReference>
<dbReference type="PANTHER" id="PTHR43289">
    <property type="entry name" value="MITOGEN-ACTIVATED PROTEIN KINASE KINASE KINASE 20-RELATED"/>
    <property type="match status" value="1"/>
</dbReference>
<dbReference type="PROSITE" id="PS00108">
    <property type="entry name" value="PROTEIN_KINASE_ST"/>
    <property type="match status" value="1"/>
</dbReference>
<reference evidence="8 9" key="1">
    <citation type="journal article" date="2019" name="Int. J. Syst. Evol. Microbiol.">
        <title>The Global Catalogue of Microorganisms (GCM) 10K type strain sequencing project: providing services to taxonomists for standard genome sequencing and annotation.</title>
        <authorList>
            <consortium name="The Broad Institute Genomics Platform"/>
            <consortium name="The Broad Institute Genome Sequencing Center for Infectious Disease"/>
            <person name="Wu L."/>
            <person name="Ma J."/>
        </authorList>
    </citation>
    <scope>NUCLEOTIDE SEQUENCE [LARGE SCALE GENOMIC DNA]</scope>
    <source>
        <strain evidence="8 9">JCM 3325</strain>
    </source>
</reference>
<dbReference type="InterPro" id="IPR008271">
    <property type="entry name" value="Ser/Thr_kinase_AS"/>
</dbReference>
<name>A0ABN3IXD1_9ACTN</name>
<evidence type="ECO:0000256" key="2">
    <source>
        <dbReference type="ARBA" id="ARBA00022527"/>
    </source>
</evidence>
<keyword evidence="3" id="KW-0808">Transferase</keyword>
<keyword evidence="9" id="KW-1185">Reference proteome</keyword>
<protein>
    <recommendedName>
        <fullName evidence="1">non-specific serine/threonine protein kinase</fullName>
        <ecNumber evidence="1">2.7.11.1</ecNumber>
    </recommendedName>
</protein>
<keyword evidence="4" id="KW-0547">Nucleotide-binding</keyword>
<dbReference type="InterPro" id="IPR011009">
    <property type="entry name" value="Kinase-like_dom_sf"/>
</dbReference>
<keyword evidence="5" id="KW-0418">Kinase</keyword>
<evidence type="ECO:0000259" key="7">
    <source>
        <dbReference type="PROSITE" id="PS50011"/>
    </source>
</evidence>
<evidence type="ECO:0000313" key="9">
    <source>
        <dbReference type="Proteomes" id="UP001501231"/>
    </source>
</evidence>